<evidence type="ECO:0000313" key="4">
    <source>
        <dbReference type="Proteomes" id="UP000006502"/>
    </source>
</evidence>
<keyword evidence="2" id="KW-0812">Transmembrane</keyword>
<dbReference type="EMBL" id="CP003731">
    <property type="protein sequence ID" value="AFO51995.1"/>
    <property type="molecule type" value="Genomic_DNA"/>
</dbReference>
<evidence type="ECO:0000256" key="2">
    <source>
        <dbReference type="SAM" id="Phobius"/>
    </source>
</evidence>
<evidence type="ECO:0000313" key="3">
    <source>
        <dbReference type="EMBL" id="AFO51995.1"/>
    </source>
</evidence>
<protein>
    <submittedName>
        <fullName evidence="3">Uncharacterized protein</fullName>
    </submittedName>
</protein>
<reference evidence="3 4" key="1">
    <citation type="journal article" date="2012" name="J. Bacteriol.">
        <title>Genome Sequence of "Candidatus Mycoplasma haemolamae" Strain Purdue, a Red Blood Cell Pathogen of Alpacas (Vicugna pacos) and Llamas (Lama glama).</title>
        <authorList>
            <person name="Guimaraes A.M."/>
            <person name="Toth B."/>
            <person name="Santos A.P."/>
            <person name="do Nascimento N.C."/>
            <person name="Kritchevsky J.E."/>
            <person name="Messick J.B."/>
        </authorList>
    </citation>
    <scope>NUCLEOTIDE SEQUENCE [LARGE SCALE GENOMIC DNA]</scope>
    <source>
        <strain evidence="3 4">Purdue</strain>
    </source>
</reference>
<dbReference type="Proteomes" id="UP000006502">
    <property type="component" value="Chromosome"/>
</dbReference>
<dbReference type="PATRIC" id="fig|1212765.3.peg.466"/>
<feature type="compositionally biased region" description="Basic and acidic residues" evidence="1">
    <location>
        <begin position="41"/>
        <end position="51"/>
    </location>
</feature>
<dbReference type="AlphaFoldDB" id="I7B9R2"/>
<keyword evidence="4" id="KW-1185">Reference proteome</keyword>
<keyword evidence="2" id="KW-0472">Membrane</keyword>
<gene>
    <name evidence="3" type="ordered locus">MHLP_02075</name>
</gene>
<dbReference type="HOGENOM" id="CLU_2396494_0_0_14"/>
<sequence length="93" mass="10108">MILPAMKSIFLSIAGFNVAAGGVGAISYLLINKESRKLLDKSSATEEKDASIEIDSQGEGGPKQSLLTHVRIEDLSRQDQPLVDEDSENEDYL</sequence>
<dbReference type="KEGG" id="mhl:MHLP_02075"/>
<proteinExistence type="predicted"/>
<feature type="transmembrane region" description="Helical" evidence="2">
    <location>
        <begin position="6"/>
        <end position="31"/>
    </location>
</feature>
<feature type="region of interest" description="Disordered" evidence="1">
    <location>
        <begin position="41"/>
        <end position="67"/>
    </location>
</feature>
<dbReference type="STRING" id="1212765.MHLP_02075"/>
<reference evidence="4" key="2">
    <citation type="submission" date="2012-07" db="EMBL/GenBank/DDBJ databases">
        <title>Complete genome sequence of 'Candidatus Mycoplasma haemolamae'.</title>
        <authorList>
            <person name="Guimaraes A.M.S."/>
            <person name="Toth B."/>
            <person name="Santos A.P."/>
            <person name="Nascimento N.C."/>
            <person name="Sojka J.E."/>
            <person name="Messick J.B."/>
        </authorList>
    </citation>
    <scope>NUCLEOTIDE SEQUENCE [LARGE SCALE GENOMIC DNA]</scope>
    <source>
        <strain evidence="4">Purdue</strain>
    </source>
</reference>
<evidence type="ECO:0000256" key="1">
    <source>
        <dbReference type="SAM" id="MobiDB-lite"/>
    </source>
</evidence>
<name>I7B9R2_MYCHA</name>
<organism evidence="3 4">
    <name type="scientific">Mycoplasma haematolamae (strain Purdue)</name>
    <dbReference type="NCBI Taxonomy" id="1212765"/>
    <lineage>
        <taxon>Bacteria</taxon>
        <taxon>Bacillati</taxon>
        <taxon>Mycoplasmatota</taxon>
        <taxon>Mollicutes</taxon>
        <taxon>Mycoplasmataceae</taxon>
        <taxon>Mycoplasma</taxon>
    </lineage>
</organism>
<accession>I7B9R2</accession>
<keyword evidence="2" id="KW-1133">Transmembrane helix</keyword>